<evidence type="ECO:0000313" key="1">
    <source>
        <dbReference type="EMBL" id="SOB52002.1"/>
    </source>
</evidence>
<reference evidence="1 2" key="1">
    <citation type="submission" date="2017-08" db="EMBL/GenBank/DDBJ databases">
        <authorList>
            <person name="Chaillou S."/>
        </authorList>
    </citation>
    <scope>NUCLEOTIDE SEQUENCE [LARGE SCALE GENOMIC DNA]</scope>
    <source>
        <strain evidence="1 2">MFPA15A1205</strain>
    </source>
</reference>
<protein>
    <submittedName>
        <fullName evidence="1">Uncharacterized protein</fullName>
    </submittedName>
</protein>
<gene>
    <name evidence="1" type="ORF">PLUA15_220095</name>
</gene>
<organism evidence="1 2">
    <name type="scientific">Pseudomonas lundensis</name>
    <dbReference type="NCBI Taxonomy" id="86185"/>
    <lineage>
        <taxon>Bacteria</taxon>
        <taxon>Pseudomonadati</taxon>
        <taxon>Pseudomonadota</taxon>
        <taxon>Gammaproteobacteria</taxon>
        <taxon>Pseudomonadales</taxon>
        <taxon>Pseudomonadaceae</taxon>
        <taxon>Pseudomonas</taxon>
    </lineage>
</organism>
<dbReference type="AlphaFoldDB" id="A0AAX2H6T4"/>
<dbReference type="EMBL" id="OBKZ01000015">
    <property type="protein sequence ID" value="SOB52002.1"/>
    <property type="molecule type" value="Genomic_DNA"/>
</dbReference>
<sequence length="109" mass="12014">MESSLETVALFSLKLVYETDGHSPILRDDPVMDDYQREVFALLVRKDDAPAIQAKVADCLSQALNALGGTQKPLGRELHKLATAFAQAQTLEQMGTPLTHLTSYLKDIQ</sequence>
<comment type="caution">
    <text evidence="1">The sequence shown here is derived from an EMBL/GenBank/DDBJ whole genome shotgun (WGS) entry which is preliminary data.</text>
</comment>
<name>A0AAX2H6T4_9PSED</name>
<evidence type="ECO:0000313" key="2">
    <source>
        <dbReference type="Proteomes" id="UP000219564"/>
    </source>
</evidence>
<dbReference type="RefSeq" id="WP_097191737.1">
    <property type="nucleotide sequence ID" value="NZ_JBJGEO010000003.1"/>
</dbReference>
<accession>A0AAX2H6T4</accession>
<proteinExistence type="predicted"/>
<dbReference type="Proteomes" id="UP000219564">
    <property type="component" value="Unassembled WGS sequence"/>
</dbReference>